<name>A0A379LKQ4_9GAMM</name>
<feature type="DNA-binding region" description="H-T-H motif" evidence="2">
    <location>
        <begin position="42"/>
        <end position="61"/>
    </location>
</feature>
<sequence>MKPTTVKSHPKRSEQKRARETKCKILNAALKEFSAAGFEGVSTRAIASTAGVNHTLITHHFGTKEDLWKAAAEAIFDTYTEQSEKYIASLGDLEQPQRVRELLKHYINFSAEFPDFHRFMIQANRGDSELLNWFTDQYIKPYSDSELDLLKQAQKLGLMPRGDSLHVRYLFMGAVTSIFTFAPQFKRLSGTDPFSKDIVEKHIDYIFTIFAEKDHQA</sequence>
<dbReference type="InterPro" id="IPR050109">
    <property type="entry name" value="HTH-type_TetR-like_transc_reg"/>
</dbReference>
<feature type="domain" description="HTH tetR-type" evidence="3">
    <location>
        <begin position="19"/>
        <end position="79"/>
    </location>
</feature>
<reference evidence="4 5" key="1">
    <citation type="submission" date="2018-06" db="EMBL/GenBank/DDBJ databases">
        <authorList>
            <consortium name="Pathogen Informatics"/>
            <person name="Doyle S."/>
        </authorList>
    </citation>
    <scope>NUCLEOTIDE SEQUENCE [LARGE SCALE GENOMIC DNA]</scope>
    <source>
        <strain evidence="4 5">NCTC10526</strain>
    </source>
</reference>
<dbReference type="InterPro" id="IPR023772">
    <property type="entry name" value="DNA-bd_HTH_TetR-type_CS"/>
</dbReference>
<dbReference type="SUPFAM" id="SSF46689">
    <property type="entry name" value="Homeodomain-like"/>
    <property type="match status" value="1"/>
</dbReference>
<evidence type="ECO:0000259" key="3">
    <source>
        <dbReference type="PROSITE" id="PS50977"/>
    </source>
</evidence>
<dbReference type="Gene3D" id="1.10.357.10">
    <property type="entry name" value="Tetracycline Repressor, domain 2"/>
    <property type="match status" value="1"/>
</dbReference>
<dbReference type="PANTHER" id="PTHR30055">
    <property type="entry name" value="HTH-TYPE TRANSCRIPTIONAL REGULATOR RUTR"/>
    <property type="match status" value="1"/>
</dbReference>
<dbReference type="Proteomes" id="UP000254123">
    <property type="component" value="Unassembled WGS sequence"/>
</dbReference>
<evidence type="ECO:0000256" key="1">
    <source>
        <dbReference type="ARBA" id="ARBA00023125"/>
    </source>
</evidence>
<dbReference type="Pfam" id="PF00440">
    <property type="entry name" value="TetR_N"/>
    <property type="match status" value="1"/>
</dbReference>
<dbReference type="AlphaFoldDB" id="A0A379LKQ4"/>
<accession>A0A379LKQ4</accession>
<dbReference type="PROSITE" id="PS01081">
    <property type="entry name" value="HTH_TETR_1"/>
    <property type="match status" value="1"/>
</dbReference>
<dbReference type="STRING" id="1123034.GCA_000685805_00879"/>
<dbReference type="PRINTS" id="PR00455">
    <property type="entry name" value="HTHTETR"/>
</dbReference>
<dbReference type="GO" id="GO:0000976">
    <property type="term" value="F:transcription cis-regulatory region binding"/>
    <property type="evidence" value="ECO:0007669"/>
    <property type="project" value="TreeGrafter"/>
</dbReference>
<evidence type="ECO:0000313" key="4">
    <source>
        <dbReference type="EMBL" id="SUD91143.1"/>
    </source>
</evidence>
<keyword evidence="1 2" id="KW-0238">DNA-binding</keyword>
<keyword evidence="5" id="KW-1185">Reference proteome</keyword>
<evidence type="ECO:0000256" key="2">
    <source>
        <dbReference type="PROSITE-ProRule" id="PRU00335"/>
    </source>
</evidence>
<dbReference type="InterPro" id="IPR001647">
    <property type="entry name" value="HTH_TetR"/>
</dbReference>
<proteinExistence type="predicted"/>
<organism evidence="4 5">
    <name type="scientific">Psychrobacter phenylpyruvicus</name>
    <dbReference type="NCBI Taxonomy" id="29432"/>
    <lineage>
        <taxon>Bacteria</taxon>
        <taxon>Pseudomonadati</taxon>
        <taxon>Pseudomonadota</taxon>
        <taxon>Gammaproteobacteria</taxon>
        <taxon>Moraxellales</taxon>
        <taxon>Moraxellaceae</taxon>
        <taxon>Psychrobacter</taxon>
    </lineage>
</organism>
<dbReference type="InterPro" id="IPR009057">
    <property type="entry name" value="Homeodomain-like_sf"/>
</dbReference>
<dbReference type="InterPro" id="IPR036271">
    <property type="entry name" value="Tet_transcr_reg_TetR-rel_C_sf"/>
</dbReference>
<dbReference type="PROSITE" id="PS50977">
    <property type="entry name" value="HTH_TETR_2"/>
    <property type="match status" value="1"/>
</dbReference>
<dbReference type="EMBL" id="UGVC01000001">
    <property type="protein sequence ID" value="SUD91143.1"/>
    <property type="molecule type" value="Genomic_DNA"/>
</dbReference>
<protein>
    <submittedName>
        <fullName evidence="4">Rut operon repressor</fullName>
    </submittedName>
</protein>
<dbReference type="RefSeq" id="WP_028858483.1">
    <property type="nucleotide sequence ID" value="NZ_CAJHAQ010000001.1"/>
</dbReference>
<dbReference type="SUPFAM" id="SSF48498">
    <property type="entry name" value="Tetracyclin repressor-like, C-terminal domain"/>
    <property type="match status" value="1"/>
</dbReference>
<evidence type="ECO:0000313" key="5">
    <source>
        <dbReference type="Proteomes" id="UP000254123"/>
    </source>
</evidence>
<gene>
    <name evidence="4" type="primary">rutR</name>
    <name evidence="4" type="ORF">NCTC10526_01490</name>
</gene>
<dbReference type="PANTHER" id="PTHR30055:SF226">
    <property type="entry name" value="HTH-TYPE TRANSCRIPTIONAL REGULATOR PKSA"/>
    <property type="match status" value="1"/>
</dbReference>
<dbReference type="GO" id="GO:0003700">
    <property type="term" value="F:DNA-binding transcription factor activity"/>
    <property type="evidence" value="ECO:0007669"/>
    <property type="project" value="TreeGrafter"/>
</dbReference>